<dbReference type="EMBL" id="CP002534">
    <property type="protein sequence ID" value="ADY30606.1"/>
    <property type="molecule type" value="Genomic_DNA"/>
</dbReference>
<dbReference type="RefSeq" id="WP_013622349.1">
    <property type="nucleotide sequence ID" value="NC_015167.1"/>
</dbReference>
<sequence length="364" mass="42134">MKNIEEITPFKVTTNELSLGVITALEMKNGISVKNSIYCKKQTLIASYVYDIDGGYNLVYTIIDNKGKAENFKEEDGVLPTLFFSPSLENYVSVVPYHPNKQLEISIPIFNREETKLPKGNRPFTGKFIGVSNQFSIFYDVDIWNDKEPDKLLAIEFKNNILKKKHNIKVPLPRNNKIFIQNNEIHLLSNTRTTWLHRQIDEKGKEIRRRELQASTNFYREIISLSFESNSYVLTQENGKLSIETITVDAICTSKILADIKDDLFNTWQPEKISNNTCVIRFNTEFGNGWFTIRGNEILELFYSKDVKGFKDLISGEVIEFSYSNLIISNINKTKDNGYAVVLYPVVERKEKNKEMFVFQRVLE</sequence>
<name>F0RB29_CELLC</name>
<dbReference type="OrthoDB" id="705691at2"/>
<dbReference type="Proteomes" id="UP000007487">
    <property type="component" value="Chromosome"/>
</dbReference>
<protein>
    <submittedName>
        <fullName evidence="1">Uncharacterized protein</fullName>
    </submittedName>
</protein>
<proteinExistence type="predicted"/>
<evidence type="ECO:0000313" key="2">
    <source>
        <dbReference type="Proteomes" id="UP000007487"/>
    </source>
</evidence>
<accession>F0RB29</accession>
<dbReference type="eggNOG" id="ENOG502Z9MN">
    <property type="taxonomic scope" value="Bacteria"/>
</dbReference>
<dbReference type="KEGG" id="cly:Celly_2789"/>
<organism evidence="1 2">
    <name type="scientific">Cellulophaga lytica (strain ATCC 23178 / DSM 7489 / JCM 8516 / NBRC 14961 / NCIMB 1423 / VKM B-1433 / Cy l20)</name>
    <dbReference type="NCBI Taxonomy" id="867900"/>
    <lineage>
        <taxon>Bacteria</taxon>
        <taxon>Pseudomonadati</taxon>
        <taxon>Bacteroidota</taxon>
        <taxon>Flavobacteriia</taxon>
        <taxon>Flavobacteriales</taxon>
        <taxon>Flavobacteriaceae</taxon>
        <taxon>Cellulophaga</taxon>
    </lineage>
</organism>
<gene>
    <name evidence="1" type="ordered locus">Celly_2789</name>
</gene>
<dbReference type="HOGENOM" id="CLU_789461_0_0_10"/>
<reference evidence="1 2" key="1">
    <citation type="journal article" date="2011" name="Stand. Genomic Sci.">
        <title>Complete genome sequence of Cellulophaga lytica type strain (LIM- 21).</title>
        <authorList>
            <person name="Pati A."/>
            <person name="Abt B."/>
            <person name="Teshima H."/>
            <person name="Nolan M."/>
            <person name="Lapidus A."/>
            <person name="Lucas S."/>
            <person name="Hammon N."/>
            <person name="Deshpande S."/>
            <person name="Cheng J.F."/>
            <person name="Tapia R."/>
            <person name="Han C."/>
            <person name="Goodwin L."/>
            <person name="Pitluck S."/>
            <person name="Liolios K."/>
            <person name="Pagani I."/>
            <person name="Mavromatis K."/>
            <person name="Ovchinikova G."/>
            <person name="Chen A."/>
            <person name="Palaniappan K."/>
            <person name="Land M."/>
            <person name="Hauser L."/>
            <person name="Jeffries C.D."/>
            <person name="Detter J.C."/>
            <person name="Brambilla E.M."/>
            <person name="Kannan K.P."/>
            <person name="Rohde M."/>
            <person name="Spring S."/>
            <person name="Goker M."/>
            <person name="Woyke T."/>
            <person name="Bristow J."/>
            <person name="Eisen J.A."/>
            <person name="Markowitz V."/>
            <person name="Hugenholtz P."/>
            <person name="Kyrpides N.C."/>
            <person name="Klenk H.P."/>
            <person name="Ivanova N."/>
        </authorList>
    </citation>
    <scope>NUCLEOTIDE SEQUENCE [LARGE SCALE GENOMIC DNA]</scope>
    <source>
        <strain evidence="2">ATCC 23178 / DSM 7489 / JCM 8516 / NBRC 14961 / NCIMB 1423 / VKM B-1433 / Cy l20</strain>
    </source>
</reference>
<dbReference type="STRING" id="867900.Celly_2789"/>
<keyword evidence="2" id="KW-1185">Reference proteome</keyword>
<dbReference type="AlphaFoldDB" id="F0RB29"/>
<evidence type="ECO:0000313" key="1">
    <source>
        <dbReference type="EMBL" id="ADY30606.1"/>
    </source>
</evidence>